<accession>A0ABT2JVN0</accession>
<reference evidence="3 4" key="1">
    <citation type="submission" date="2021-10" db="EMBL/GenBank/DDBJ databases">
        <title>Streptomyces gossypii sp. nov., isolated from soil collected from cotton field.</title>
        <authorList>
            <person name="Ge X."/>
            <person name="Chen X."/>
            <person name="Liu W."/>
        </authorList>
    </citation>
    <scope>NUCLEOTIDE SEQUENCE [LARGE SCALE GENOMIC DNA]</scope>
    <source>
        <strain evidence="3 4">N2-109</strain>
    </source>
</reference>
<dbReference type="GO" id="GO:0004519">
    <property type="term" value="F:endonuclease activity"/>
    <property type="evidence" value="ECO:0007669"/>
    <property type="project" value="UniProtKB-KW"/>
</dbReference>
<dbReference type="CDD" id="cd06260">
    <property type="entry name" value="DUF820-like"/>
    <property type="match status" value="1"/>
</dbReference>
<dbReference type="PANTHER" id="PTHR35400">
    <property type="entry name" value="SLR1083 PROTEIN"/>
    <property type="match status" value="1"/>
</dbReference>
<dbReference type="Gene3D" id="3.90.1570.10">
    <property type="entry name" value="tt1808, chain A"/>
    <property type="match status" value="1"/>
</dbReference>
<dbReference type="RefSeq" id="WP_260219282.1">
    <property type="nucleotide sequence ID" value="NZ_JAJAGO010000008.1"/>
</dbReference>
<feature type="domain" description="Putative restriction endonuclease" evidence="2">
    <location>
        <begin position="23"/>
        <end position="161"/>
    </location>
</feature>
<keyword evidence="3" id="KW-0378">Hydrolase</keyword>
<organism evidence="3 4">
    <name type="scientific">Streptomyces gossypii</name>
    <dbReference type="NCBI Taxonomy" id="2883101"/>
    <lineage>
        <taxon>Bacteria</taxon>
        <taxon>Bacillati</taxon>
        <taxon>Actinomycetota</taxon>
        <taxon>Actinomycetes</taxon>
        <taxon>Kitasatosporales</taxon>
        <taxon>Streptomycetaceae</taxon>
        <taxon>Streptomyces</taxon>
    </lineage>
</organism>
<comment type="caution">
    <text evidence="3">The sequence shown here is derived from an EMBL/GenBank/DDBJ whole genome shotgun (WGS) entry which is preliminary data.</text>
</comment>
<gene>
    <name evidence="3" type="ORF">LHJ74_19000</name>
</gene>
<keyword evidence="4" id="KW-1185">Reference proteome</keyword>
<name>A0ABT2JVN0_9ACTN</name>
<evidence type="ECO:0000313" key="4">
    <source>
        <dbReference type="Proteomes" id="UP001156389"/>
    </source>
</evidence>
<keyword evidence="3" id="KW-0255">Endonuclease</keyword>
<dbReference type="InterPro" id="IPR011335">
    <property type="entry name" value="Restrct_endonuc-II-like"/>
</dbReference>
<dbReference type="Pfam" id="PF05685">
    <property type="entry name" value="Uma2"/>
    <property type="match status" value="1"/>
</dbReference>
<dbReference type="InterPro" id="IPR012296">
    <property type="entry name" value="Nuclease_put_TT1808"/>
</dbReference>
<dbReference type="PANTHER" id="PTHR35400:SF3">
    <property type="entry name" value="SLL1072 PROTEIN"/>
    <property type="match status" value="1"/>
</dbReference>
<evidence type="ECO:0000259" key="2">
    <source>
        <dbReference type="Pfam" id="PF05685"/>
    </source>
</evidence>
<dbReference type="SUPFAM" id="SSF52980">
    <property type="entry name" value="Restriction endonuclease-like"/>
    <property type="match status" value="1"/>
</dbReference>
<keyword evidence="3" id="KW-0540">Nuclease</keyword>
<feature type="region of interest" description="Disordered" evidence="1">
    <location>
        <begin position="1"/>
        <end position="26"/>
    </location>
</feature>
<dbReference type="EMBL" id="JAJAGO010000008">
    <property type="protein sequence ID" value="MCT2591962.1"/>
    <property type="molecule type" value="Genomic_DNA"/>
</dbReference>
<dbReference type="InterPro" id="IPR008538">
    <property type="entry name" value="Uma2"/>
</dbReference>
<proteinExistence type="predicted"/>
<evidence type="ECO:0000313" key="3">
    <source>
        <dbReference type="EMBL" id="MCT2591962.1"/>
    </source>
</evidence>
<sequence>MNSRCPRGPGGDHWGGHPRLTDSGGKHGRIIREVGKALKPFLPEGYDLEGNLGVDRAPGSDDFSVPDLFVAPHHVLDTWETEIPPIEVIFTAEVVSRSSQNTDWTSKRKQYAQSGTPLYLLVGPLAEEIVLFSDPVGGVYRAQHTVPWGDKLQLPEPLPALVDSSRFPSLEGRPRP</sequence>
<evidence type="ECO:0000256" key="1">
    <source>
        <dbReference type="SAM" id="MobiDB-lite"/>
    </source>
</evidence>
<protein>
    <submittedName>
        <fullName evidence="3">Uma2 family endonuclease</fullName>
    </submittedName>
</protein>
<dbReference type="Proteomes" id="UP001156389">
    <property type="component" value="Unassembled WGS sequence"/>
</dbReference>